<dbReference type="CDD" id="cd03811">
    <property type="entry name" value="GT4_GT28_WabH-like"/>
    <property type="match status" value="1"/>
</dbReference>
<dbReference type="Pfam" id="PF00534">
    <property type="entry name" value="Glycos_transf_1"/>
    <property type="match status" value="1"/>
</dbReference>
<dbReference type="SUPFAM" id="SSF53756">
    <property type="entry name" value="UDP-Glycosyltransferase/glycogen phosphorylase"/>
    <property type="match status" value="1"/>
</dbReference>
<dbReference type="PANTHER" id="PTHR12526:SF630">
    <property type="entry name" value="GLYCOSYLTRANSFERASE"/>
    <property type="match status" value="1"/>
</dbReference>
<dbReference type="Proteomes" id="UP000297861">
    <property type="component" value="Unassembled WGS sequence"/>
</dbReference>
<keyword evidence="3" id="KW-1185">Reference proteome</keyword>
<organism evidence="2 3">
    <name type="scientific">Dysgonomonas capnocytophagoides</name>
    <dbReference type="NCBI Taxonomy" id="45254"/>
    <lineage>
        <taxon>Bacteria</taxon>
        <taxon>Pseudomonadati</taxon>
        <taxon>Bacteroidota</taxon>
        <taxon>Bacteroidia</taxon>
        <taxon>Bacteroidales</taxon>
        <taxon>Dysgonomonadaceae</taxon>
        <taxon>Dysgonomonas</taxon>
    </lineage>
</organism>
<keyword evidence="2" id="KW-0808">Transferase</keyword>
<dbReference type="EMBL" id="SOML01000001">
    <property type="protein sequence ID" value="TFD98857.1"/>
    <property type="molecule type" value="Genomic_DNA"/>
</dbReference>
<evidence type="ECO:0000313" key="3">
    <source>
        <dbReference type="Proteomes" id="UP000297861"/>
    </source>
</evidence>
<dbReference type="GO" id="GO:0016757">
    <property type="term" value="F:glycosyltransferase activity"/>
    <property type="evidence" value="ECO:0007669"/>
    <property type="project" value="InterPro"/>
</dbReference>
<accession>A0A4Y8L942</accession>
<name>A0A4Y8L942_9BACT</name>
<evidence type="ECO:0000259" key="1">
    <source>
        <dbReference type="Pfam" id="PF00534"/>
    </source>
</evidence>
<evidence type="ECO:0000313" key="2">
    <source>
        <dbReference type="EMBL" id="TFD98857.1"/>
    </source>
</evidence>
<dbReference type="Gene3D" id="3.40.50.2000">
    <property type="entry name" value="Glycogen Phosphorylase B"/>
    <property type="match status" value="2"/>
</dbReference>
<sequence length="388" mass="45417">MTQKRILIFNDCFFMGGTEILLVNLLNHLVERDNCRVTLLLPNPSEKNVLLSRVSDKVEIKYLFKEEQVGLKRVFYKNLLIFLPALYSRLVKFRENDYDQIVCFKDCFHSIMFSRMKLFKVLWIQNQPFVRNYTSHSVREWLGYTLNRLQIVKMTRSFDKYNKVVCVSDSSKEGYINIYHRGKSQKELIVLYNALDLFNIVKKAEEQLVRKEVEGLKFIVVIRLSYEKTVDRVIQAVERLLSEGYKLNVTILGDGMEFDNLQNQIKNRGLEQEVFMLGRVDNPFPFMKNADWFLCPSSRESFALTLLESITLGTPVITTQCGGPEDVVGHGKYGILTENSQEGVYQAMKKVLDDPSLRAHYVRTHEECLSRFDYSRWLKEVESILELY</sequence>
<protein>
    <submittedName>
        <fullName evidence="2">Glycosyltransferase</fullName>
    </submittedName>
</protein>
<feature type="domain" description="Glycosyl transferase family 1" evidence="1">
    <location>
        <begin position="211"/>
        <end position="362"/>
    </location>
</feature>
<dbReference type="AlphaFoldDB" id="A0A4Y8L942"/>
<comment type="caution">
    <text evidence="2">The sequence shown here is derived from an EMBL/GenBank/DDBJ whole genome shotgun (WGS) entry which is preliminary data.</text>
</comment>
<dbReference type="PANTHER" id="PTHR12526">
    <property type="entry name" value="GLYCOSYLTRANSFERASE"/>
    <property type="match status" value="1"/>
</dbReference>
<dbReference type="STRING" id="1121485.GCA_000426485_00047"/>
<proteinExistence type="predicted"/>
<dbReference type="InterPro" id="IPR001296">
    <property type="entry name" value="Glyco_trans_1"/>
</dbReference>
<reference evidence="2 3" key="1">
    <citation type="submission" date="2019-03" db="EMBL/GenBank/DDBJ databases">
        <title>San Antonio Military Medical Center submission to MRSN (WRAIR), pending publication.</title>
        <authorList>
            <person name="Blyth D.M."/>
            <person name="Mccarthy S.L."/>
            <person name="Schall S.E."/>
            <person name="Stam J.A."/>
            <person name="Ong A.C."/>
            <person name="Mcgann P.T."/>
        </authorList>
    </citation>
    <scope>NUCLEOTIDE SEQUENCE [LARGE SCALE GENOMIC DNA]</scope>
    <source>
        <strain evidence="2 3">MRSN571793</strain>
    </source>
</reference>
<gene>
    <name evidence="2" type="ORF">E2605_01875</name>
</gene>
<dbReference type="OrthoDB" id="9811239at2"/>